<dbReference type="Proteomes" id="UP000321034">
    <property type="component" value="Unassembled WGS sequence"/>
</dbReference>
<keyword evidence="2" id="KW-0812">Transmembrane</keyword>
<accession>A0A5C8I3C3</accession>
<proteinExistence type="predicted"/>
<feature type="region of interest" description="Disordered" evidence="1">
    <location>
        <begin position="28"/>
        <end position="118"/>
    </location>
</feature>
<comment type="caution">
    <text evidence="3">The sequence shown here is derived from an EMBL/GenBank/DDBJ whole genome shotgun (WGS) entry which is preliminary data.</text>
</comment>
<name>A0A5C8I3C3_9MICO</name>
<keyword evidence="2" id="KW-0472">Membrane</keyword>
<dbReference type="OrthoDB" id="4987327at2"/>
<keyword evidence="4" id="KW-1185">Reference proteome</keyword>
<dbReference type="AlphaFoldDB" id="A0A5C8I3C3"/>
<feature type="transmembrane region" description="Helical" evidence="2">
    <location>
        <begin position="128"/>
        <end position="150"/>
    </location>
</feature>
<evidence type="ECO:0000256" key="2">
    <source>
        <dbReference type="SAM" id="Phobius"/>
    </source>
</evidence>
<keyword evidence="2" id="KW-1133">Transmembrane helix</keyword>
<dbReference type="InterPro" id="IPR047900">
    <property type="entry name" value="Choice_anch_G"/>
</dbReference>
<evidence type="ECO:0000313" key="3">
    <source>
        <dbReference type="EMBL" id="TXK12590.1"/>
    </source>
</evidence>
<feature type="compositionally biased region" description="Gly residues" evidence="1">
    <location>
        <begin position="94"/>
        <end position="104"/>
    </location>
</feature>
<reference evidence="3 4" key="1">
    <citation type="submission" date="2019-08" db="EMBL/GenBank/DDBJ databases">
        <authorList>
            <person name="Dong K."/>
        </authorList>
    </citation>
    <scope>NUCLEOTIDE SEQUENCE [LARGE SCALE GENOMIC DNA]</scope>
    <source>
        <strain evidence="3 4">JCM14558</strain>
    </source>
</reference>
<dbReference type="NCBIfam" id="NF033766">
    <property type="entry name" value="choice_anch_G"/>
    <property type="match status" value="1"/>
</dbReference>
<evidence type="ECO:0000313" key="4">
    <source>
        <dbReference type="Proteomes" id="UP000321034"/>
    </source>
</evidence>
<evidence type="ECO:0000256" key="1">
    <source>
        <dbReference type="SAM" id="MobiDB-lite"/>
    </source>
</evidence>
<sequence>MRRHGVADRGRDAVRRLRDVEPDVPARVARSIRPGIPARDARGRGLGRGSRGCVADGPRRDDGRRTHRRRGRSGRRSAARGRRSSRDGRRHLALGGGRVHGGGAPRARRGSADATGPRGAVMRRSLTALAFAAAAVVVVPLSVTATTAAWTDEEWVHEAIGTSSLRCGEDTGFASTSYGRFLSGQLLGTDLDPLADLEQMRLVLGADGALSVQPPDAVNLAALTYANPFDVDLLGIAGVDMTGFEVPVPGAALGAANQYARVSGFGAAVGASGLVNDSGVVTVGTTPSGALPSPATISLDELLPVLTGIAGADLRVGAVGASSQLDGCAALRSSTWGDGTVTGSTRSYGIAGLGLDVEVPAVGALAGTTTAGVTTVNAAVASLLGSSGLISSAIGARLDLALPGILTTNIGGSVTLSGLNLGGAVASLITTPLTDGVVTVDLQSGMVDIDLDALLPSLNNAPPNTEIVVNSAVLAPIVTRVGALLNTWTSQVVATLRQNLRAATLTVDLSAVIGAPGIGILPGLNVLNVSVDYVGTVGAVLDGTATFAIDAEAAGAVGAISTLLAALGLPTVAQLIASVELLSSVLVTAAANQITTTALGAITTLGTTLSTAVNTIIARVGSVVNVLPSILSLMVNVQPDRPGAPSGSTYIAGTADSTPQYLVSALRIGLADALTPSSIARVTLGTASAGPVAAP</sequence>
<dbReference type="EMBL" id="VRSV01000001">
    <property type="protein sequence ID" value="TXK12590.1"/>
    <property type="molecule type" value="Genomic_DNA"/>
</dbReference>
<organism evidence="3 4">
    <name type="scientific">Microbacterium hatanonis</name>
    <dbReference type="NCBI Taxonomy" id="404366"/>
    <lineage>
        <taxon>Bacteria</taxon>
        <taxon>Bacillati</taxon>
        <taxon>Actinomycetota</taxon>
        <taxon>Actinomycetes</taxon>
        <taxon>Micrococcales</taxon>
        <taxon>Microbacteriaceae</taxon>
        <taxon>Microbacterium</taxon>
    </lineage>
</organism>
<feature type="compositionally biased region" description="Basic residues" evidence="1">
    <location>
        <begin position="65"/>
        <end position="92"/>
    </location>
</feature>
<gene>
    <name evidence="3" type="ORF">FVP77_03730</name>
</gene>
<protein>
    <submittedName>
        <fullName evidence="3">Choice-of-anchor G family protein</fullName>
    </submittedName>
</protein>